<dbReference type="SUPFAM" id="SSF103473">
    <property type="entry name" value="MFS general substrate transporter"/>
    <property type="match status" value="1"/>
</dbReference>
<dbReference type="OrthoDB" id="446368at2759"/>
<dbReference type="Gene3D" id="1.20.1250.20">
    <property type="entry name" value="MFS general substrate transporter like domains"/>
    <property type="match status" value="2"/>
</dbReference>
<feature type="transmembrane region" description="Helical" evidence="9">
    <location>
        <begin position="151"/>
        <end position="171"/>
    </location>
</feature>
<protein>
    <submittedName>
        <fullName evidence="12">MFS-type transporter SLC18B1-like</fullName>
    </submittedName>
</protein>
<dbReference type="GeneID" id="109469923"/>
<dbReference type="KEGG" id="bbel:109469923"/>
<feature type="transmembrane region" description="Helical" evidence="9">
    <location>
        <begin position="272"/>
        <end position="292"/>
    </location>
</feature>
<feature type="transmembrane region" description="Helical" evidence="9">
    <location>
        <begin position="392"/>
        <end position="418"/>
    </location>
</feature>
<evidence type="ECO:0000313" key="12">
    <source>
        <dbReference type="RefSeq" id="XP_019624244.1"/>
    </source>
</evidence>
<feature type="region of interest" description="Disordered" evidence="8">
    <location>
        <begin position="1"/>
        <end position="22"/>
    </location>
</feature>
<sequence>MDQQQNDGESARLLHGQNASRHVQLYTDRVQEPVQDWNLEQEQDDSESARLFHDHGQNTYRHVQIDTDRNPEVMTYGTVRDKCPEVIPHDEIETSKEEEGFSCAKTSKRQILTFLCVAFLNFSGMACSAIITPFFPDEALRRGASQTTVGFVFGCFSAIQFLGGLVFGKFITRIGSRFMLISGVFVGGSCSFLFGLLEYMEGTTFIAFCFAIRILEALGVSAHGTASTTILTHEFPNNVAKVMGLLEIFMGLGMMAGPPIGGALYNLGGFKLPFFAVGGLMFSCCAVLAVLVPTQIGEITVVGYADINYLEPVIQPYFAKEFSVTPPQVGLFFLLLASVYAVCAPVWGWLADKKNTVRTMMALGLLVLSVGALLVGPSPLLSDNLTILPKKLWVNILGIVVIAMSIGAVVTPIFNVMLWGASDAGMETDFATYGLVSGAFSAFMGMGSFVGPTVSSALVEKFGLPWATTAFSGFILFSMLLLVAFTICENLCRRRRAGSSTKEEAQT</sequence>
<evidence type="ECO:0000256" key="6">
    <source>
        <dbReference type="ARBA" id="ARBA00022989"/>
    </source>
</evidence>
<comment type="similarity">
    <text evidence="2">Belongs to the major facilitator superfamily. Vesicular transporter family.</text>
</comment>
<dbReference type="PANTHER" id="PTHR23506">
    <property type="entry name" value="GH10249P"/>
    <property type="match status" value="1"/>
</dbReference>
<evidence type="ECO:0000256" key="1">
    <source>
        <dbReference type="ARBA" id="ARBA00004141"/>
    </source>
</evidence>
<evidence type="ECO:0000256" key="8">
    <source>
        <dbReference type="SAM" id="MobiDB-lite"/>
    </source>
</evidence>
<dbReference type="PRINTS" id="PR01035">
    <property type="entry name" value="TCRTETA"/>
</dbReference>
<dbReference type="RefSeq" id="XP_019624244.1">
    <property type="nucleotide sequence ID" value="XM_019768685.1"/>
</dbReference>
<feature type="transmembrane region" description="Helical" evidence="9">
    <location>
        <begin position="242"/>
        <end position="265"/>
    </location>
</feature>
<dbReference type="InterPro" id="IPR020846">
    <property type="entry name" value="MFS_dom"/>
</dbReference>
<feature type="transmembrane region" description="Helical" evidence="9">
    <location>
        <begin position="111"/>
        <end position="131"/>
    </location>
</feature>
<dbReference type="Pfam" id="PF07690">
    <property type="entry name" value="MFS_1"/>
    <property type="match status" value="2"/>
</dbReference>
<keyword evidence="5" id="KW-0532">Neurotransmitter transport</keyword>
<feature type="transmembrane region" description="Helical" evidence="9">
    <location>
        <begin position="430"/>
        <end position="450"/>
    </location>
</feature>
<evidence type="ECO:0000259" key="10">
    <source>
        <dbReference type="PROSITE" id="PS50850"/>
    </source>
</evidence>
<dbReference type="PROSITE" id="PS50850">
    <property type="entry name" value="MFS"/>
    <property type="match status" value="1"/>
</dbReference>
<evidence type="ECO:0000256" key="9">
    <source>
        <dbReference type="SAM" id="Phobius"/>
    </source>
</evidence>
<feature type="domain" description="Major facilitator superfamily (MFS) profile" evidence="10">
    <location>
        <begin position="292"/>
        <end position="507"/>
    </location>
</feature>
<name>A0A6P4YRB6_BRABE</name>
<keyword evidence="4 9" id="KW-0812">Transmembrane</keyword>
<organism evidence="11 12">
    <name type="scientific">Branchiostoma belcheri</name>
    <name type="common">Amphioxus</name>
    <dbReference type="NCBI Taxonomy" id="7741"/>
    <lineage>
        <taxon>Eukaryota</taxon>
        <taxon>Metazoa</taxon>
        <taxon>Chordata</taxon>
        <taxon>Cephalochordata</taxon>
        <taxon>Leptocardii</taxon>
        <taxon>Amphioxiformes</taxon>
        <taxon>Branchiostomatidae</taxon>
        <taxon>Branchiostoma</taxon>
    </lineage>
</organism>
<dbReference type="AlphaFoldDB" id="A0A6P4YRB6"/>
<evidence type="ECO:0000256" key="2">
    <source>
        <dbReference type="ARBA" id="ARBA00006829"/>
    </source>
</evidence>
<dbReference type="PANTHER" id="PTHR23506:SF26">
    <property type="entry name" value="MFS-TYPE TRANSPORTER SLC18B1"/>
    <property type="match status" value="1"/>
</dbReference>
<dbReference type="InterPro" id="IPR001958">
    <property type="entry name" value="Tet-R_TetA/multi-R_MdtG-like"/>
</dbReference>
<dbReference type="GO" id="GO:0016020">
    <property type="term" value="C:membrane"/>
    <property type="evidence" value="ECO:0007669"/>
    <property type="project" value="UniProtKB-SubCell"/>
</dbReference>
<feature type="transmembrane region" description="Helical" evidence="9">
    <location>
        <begin position="329"/>
        <end position="350"/>
    </location>
</feature>
<dbReference type="GO" id="GO:0022857">
    <property type="term" value="F:transmembrane transporter activity"/>
    <property type="evidence" value="ECO:0007669"/>
    <property type="project" value="InterPro"/>
</dbReference>
<feature type="transmembrane region" description="Helical" evidence="9">
    <location>
        <begin position="470"/>
        <end position="492"/>
    </location>
</feature>
<keyword evidence="6 9" id="KW-1133">Transmembrane helix</keyword>
<keyword evidence="7 9" id="KW-0472">Membrane</keyword>
<dbReference type="InterPro" id="IPR011701">
    <property type="entry name" value="MFS"/>
</dbReference>
<comment type="subcellular location">
    <subcellularLocation>
        <location evidence="1">Membrane</location>
        <topology evidence="1">Multi-pass membrane protein</topology>
    </subcellularLocation>
</comment>
<evidence type="ECO:0000256" key="7">
    <source>
        <dbReference type="ARBA" id="ARBA00023136"/>
    </source>
</evidence>
<reference evidence="12" key="1">
    <citation type="submission" date="2025-08" db="UniProtKB">
        <authorList>
            <consortium name="RefSeq"/>
        </authorList>
    </citation>
    <scope>IDENTIFICATION</scope>
    <source>
        <tissue evidence="12">Gonad</tissue>
    </source>
</reference>
<evidence type="ECO:0000256" key="5">
    <source>
        <dbReference type="ARBA" id="ARBA00022775"/>
    </source>
</evidence>
<evidence type="ECO:0000313" key="11">
    <source>
        <dbReference type="Proteomes" id="UP000515135"/>
    </source>
</evidence>
<evidence type="ECO:0000256" key="3">
    <source>
        <dbReference type="ARBA" id="ARBA00022448"/>
    </source>
</evidence>
<feature type="transmembrane region" description="Helical" evidence="9">
    <location>
        <begin position="178"/>
        <end position="197"/>
    </location>
</feature>
<keyword evidence="3" id="KW-0813">Transport</keyword>
<accession>A0A6P4YRB6</accession>
<dbReference type="InterPro" id="IPR036259">
    <property type="entry name" value="MFS_trans_sf"/>
</dbReference>
<proteinExistence type="inferred from homology"/>
<keyword evidence="11" id="KW-1185">Reference proteome</keyword>
<gene>
    <name evidence="12" type="primary">LOC109469923</name>
</gene>
<evidence type="ECO:0000256" key="4">
    <source>
        <dbReference type="ARBA" id="ARBA00022692"/>
    </source>
</evidence>
<feature type="transmembrane region" description="Helical" evidence="9">
    <location>
        <begin position="362"/>
        <end position="380"/>
    </location>
</feature>
<dbReference type="Proteomes" id="UP000515135">
    <property type="component" value="Unplaced"/>
</dbReference>
<dbReference type="InterPro" id="IPR050930">
    <property type="entry name" value="MFS_Vesicular_Transporter"/>
</dbReference>